<gene>
    <name evidence="2" type="ORF">KHA94_20535</name>
</gene>
<dbReference type="PANTHER" id="PTHR38011:SF11">
    <property type="entry name" value="2,5-DIAMINO-6-RIBOSYLAMINO-4(3H)-PYRIMIDINONE 5'-PHOSPHATE REDUCTASE"/>
    <property type="match status" value="1"/>
</dbReference>
<evidence type="ECO:0000313" key="3">
    <source>
        <dbReference type="Proteomes" id="UP000681027"/>
    </source>
</evidence>
<evidence type="ECO:0000313" key="2">
    <source>
        <dbReference type="EMBL" id="MBS4192534.1"/>
    </source>
</evidence>
<dbReference type="Pfam" id="PF01872">
    <property type="entry name" value="RibD_C"/>
    <property type="match status" value="1"/>
</dbReference>
<dbReference type="InterPro" id="IPR024072">
    <property type="entry name" value="DHFR-like_dom_sf"/>
</dbReference>
<name>A0ABS5NXF6_9BACI</name>
<feature type="domain" description="Bacterial bifunctional deaminase-reductase C-terminal" evidence="1">
    <location>
        <begin position="3"/>
        <end position="176"/>
    </location>
</feature>
<dbReference type="InterPro" id="IPR050765">
    <property type="entry name" value="Riboflavin_Biosynth_HTPR"/>
</dbReference>
<dbReference type="PANTHER" id="PTHR38011">
    <property type="entry name" value="DIHYDROFOLATE REDUCTASE FAMILY PROTEIN (AFU_ORTHOLOGUE AFUA_8G06820)"/>
    <property type="match status" value="1"/>
</dbReference>
<dbReference type="RefSeq" id="WP_213103991.1">
    <property type="nucleotide sequence ID" value="NZ_JAGYPM010000005.1"/>
</dbReference>
<sequence>MGKIIASVSTTLDGAFTGPSGDEDNMVSWAMPGVIDAMDDNLAMFQKAEALLMGRVTYTGFATYWPYQEGAWADAMNKTPKYVASRNKELQDVQWGDYNDTIFLLDGGLSQAVSKLKSEINGSIVIPASADLIQSLMNAGLVDELSMIVHPVILGSGRRYFENMADRHDMKLLSTKLYETSGSIRLRYEIIKKKSRIG</sequence>
<dbReference type="EMBL" id="JAGYPM010000005">
    <property type="protein sequence ID" value="MBS4192534.1"/>
    <property type="molecule type" value="Genomic_DNA"/>
</dbReference>
<organism evidence="2 3">
    <name type="scientific">Cytobacillus citreus</name>
    <dbReference type="NCBI Taxonomy" id="2833586"/>
    <lineage>
        <taxon>Bacteria</taxon>
        <taxon>Bacillati</taxon>
        <taxon>Bacillota</taxon>
        <taxon>Bacilli</taxon>
        <taxon>Bacillales</taxon>
        <taxon>Bacillaceae</taxon>
        <taxon>Cytobacillus</taxon>
    </lineage>
</organism>
<keyword evidence="3" id="KW-1185">Reference proteome</keyword>
<reference evidence="2 3" key="1">
    <citation type="submission" date="2021-05" db="EMBL/GenBank/DDBJ databases">
        <title>Novel Bacillus species.</title>
        <authorList>
            <person name="Liu G."/>
        </authorList>
    </citation>
    <scope>NUCLEOTIDE SEQUENCE [LARGE SCALE GENOMIC DNA]</scope>
    <source>
        <strain evidence="2 3">FJAT-49705</strain>
    </source>
</reference>
<dbReference type="SUPFAM" id="SSF53597">
    <property type="entry name" value="Dihydrofolate reductase-like"/>
    <property type="match status" value="1"/>
</dbReference>
<evidence type="ECO:0000259" key="1">
    <source>
        <dbReference type="Pfam" id="PF01872"/>
    </source>
</evidence>
<comment type="caution">
    <text evidence="2">The sequence shown here is derived from an EMBL/GenBank/DDBJ whole genome shotgun (WGS) entry which is preliminary data.</text>
</comment>
<dbReference type="Proteomes" id="UP000681027">
    <property type="component" value="Unassembled WGS sequence"/>
</dbReference>
<proteinExistence type="predicted"/>
<accession>A0ABS5NXF6</accession>
<dbReference type="InterPro" id="IPR002734">
    <property type="entry name" value="RibDG_C"/>
</dbReference>
<dbReference type="Gene3D" id="3.40.430.10">
    <property type="entry name" value="Dihydrofolate Reductase, subunit A"/>
    <property type="match status" value="1"/>
</dbReference>
<protein>
    <submittedName>
        <fullName evidence="2">Dihydrofolate reductase</fullName>
    </submittedName>
</protein>